<keyword evidence="2" id="KW-1185">Reference proteome</keyword>
<dbReference type="Proteomes" id="UP001162992">
    <property type="component" value="Chromosome 12"/>
</dbReference>
<evidence type="ECO:0000313" key="2">
    <source>
        <dbReference type="Proteomes" id="UP001162992"/>
    </source>
</evidence>
<comment type="caution">
    <text evidence="1">The sequence shown here is derived from an EMBL/GenBank/DDBJ whole genome shotgun (WGS) entry which is preliminary data.</text>
</comment>
<accession>A0ACC2C4K7</accession>
<proteinExistence type="predicted"/>
<name>A0ACC2C4K7_DIPCM</name>
<gene>
    <name evidence="1" type="ORF">O6H91_12G089700</name>
</gene>
<organism evidence="1 2">
    <name type="scientific">Diphasiastrum complanatum</name>
    <name type="common">Issler's clubmoss</name>
    <name type="synonym">Lycopodium complanatum</name>
    <dbReference type="NCBI Taxonomy" id="34168"/>
    <lineage>
        <taxon>Eukaryota</taxon>
        <taxon>Viridiplantae</taxon>
        <taxon>Streptophyta</taxon>
        <taxon>Embryophyta</taxon>
        <taxon>Tracheophyta</taxon>
        <taxon>Lycopodiopsida</taxon>
        <taxon>Lycopodiales</taxon>
        <taxon>Lycopodiaceae</taxon>
        <taxon>Lycopodioideae</taxon>
        <taxon>Diphasiastrum</taxon>
    </lineage>
</organism>
<sequence length="745" mass="81700">MVAAGDGKSIEEMSVSDIRSAGEGLLDQDAHKLYEKIQQILSQTGGSKAHAWSRVSQEVLTPSQPFGLHQLLYYSIYRNWDSSNGPPPAWIPSREGVKYTNLGRLLEFYGTNLFGAEYKDPISSFTALHQLSVLKPEVYWRIALKELGIPFIREPSCILDLDPLAFDAESPGGVWLPGAYVNAADFCLEFNNRRNPSNIAVMWRDEGEDDAPMNTFTLCELKARVVEVARSLEECGFSKGDAIAIDMPMTVSAVIIYLGIVLGGFIVVSIADSFAASEIETRLNISKAKGVFTQDFIIRGGKKHPLYIKVVEAKAPKAIVLPTEAKASNVTLRQGDIMWDVFLALANKNSRLGDYKAVACPVSEFTNILFSSGTTGEPKAIPWTHATPIKAAADAWAHLDIRAGDVVCWPTNLGWMMGPWLIYAALVNGAAIALYNGSPLGYGFGKFIQDTKTTMLGIVPSIVRAWRRTDCMNGLDWSNIRCFSSTGEASAVDDYLWLMGRAGFKPVIEYCGGTEIGGAFATGSLLQAQALAAFSTPAMGCRMYILDEQGHPIPSDMPGIGECAFDPSMIGSSTTLLNANHFNVYFKNMPRYHGKILRRHGDEFERTIGGYYKARGRVDDTMNLGGIKVSSVEIERICNLSDQRVLETAAIGIPPAGGGPENLLVVVVLKDNEIKLSEDELKHTFNLAIQQKLNPLFKVSSVAVIPLLPRTASNKVMRRTLRSQYGTMKPNHNKFTFIPLKKSNL</sequence>
<dbReference type="EMBL" id="CM055103">
    <property type="protein sequence ID" value="KAJ7536958.1"/>
    <property type="molecule type" value="Genomic_DNA"/>
</dbReference>
<evidence type="ECO:0000313" key="1">
    <source>
        <dbReference type="EMBL" id="KAJ7536958.1"/>
    </source>
</evidence>
<reference evidence="2" key="1">
    <citation type="journal article" date="2024" name="Proc. Natl. Acad. Sci. U.S.A.">
        <title>Extraordinary preservation of gene collinearity over three hundred million years revealed in homosporous lycophytes.</title>
        <authorList>
            <person name="Li C."/>
            <person name="Wickell D."/>
            <person name="Kuo L.Y."/>
            <person name="Chen X."/>
            <person name="Nie B."/>
            <person name="Liao X."/>
            <person name="Peng D."/>
            <person name="Ji J."/>
            <person name="Jenkins J."/>
            <person name="Williams M."/>
            <person name="Shu S."/>
            <person name="Plott C."/>
            <person name="Barry K."/>
            <person name="Rajasekar S."/>
            <person name="Grimwood J."/>
            <person name="Han X."/>
            <person name="Sun S."/>
            <person name="Hou Z."/>
            <person name="He W."/>
            <person name="Dai G."/>
            <person name="Sun C."/>
            <person name="Schmutz J."/>
            <person name="Leebens-Mack J.H."/>
            <person name="Li F.W."/>
            <person name="Wang L."/>
        </authorList>
    </citation>
    <scope>NUCLEOTIDE SEQUENCE [LARGE SCALE GENOMIC DNA]</scope>
    <source>
        <strain evidence="2">cv. PW_Plant_1</strain>
    </source>
</reference>
<protein>
    <submittedName>
        <fullName evidence="1">Uncharacterized protein</fullName>
    </submittedName>
</protein>